<evidence type="ECO:0000313" key="3">
    <source>
        <dbReference type="Proteomes" id="UP000247647"/>
    </source>
</evidence>
<proteinExistence type="predicted"/>
<feature type="region of interest" description="Disordered" evidence="1">
    <location>
        <begin position="1"/>
        <end position="27"/>
    </location>
</feature>
<dbReference type="Proteomes" id="UP000247647">
    <property type="component" value="Unassembled WGS sequence"/>
</dbReference>
<dbReference type="RefSeq" id="XP_025475104.1">
    <property type="nucleotide sequence ID" value="XM_025618387.1"/>
</dbReference>
<name>A0A318Y5T9_ASPNB</name>
<accession>A0A318Y5T9</accession>
<evidence type="ECO:0000256" key="1">
    <source>
        <dbReference type="SAM" id="MobiDB-lite"/>
    </source>
</evidence>
<dbReference type="EMBL" id="KZ821490">
    <property type="protein sequence ID" value="PYH29626.1"/>
    <property type="molecule type" value="Genomic_DNA"/>
</dbReference>
<feature type="compositionally biased region" description="Basic and acidic residues" evidence="1">
    <location>
        <begin position="148"/>
        <end position="158"/>
    </location>
</feature>
<reference evidence="2" key="1">
    <citation type="submission" date="2016-12" db="EMBL/GenBank/DDBJ databases">
        <title>The genomes of Aspergillus section Nigri reveals drivers in fungal speciation.</title>
        <authorList>
            <consortium name="DOE Joint Genome Institute"/>
            <person name="Vesth T.C."/>
            <person name="Nybo J."/>
            <person name="Theobald S."/>
            <person name="Brandl J."/>
            <person name="Frisvad J.C."/>
            <person name="Nielsen K.F."/>
            <person name="Lyhne E.K."/>
            <person name="Kogle M.E."/>
            <person name="Kuo A."/>
            <person name="Riley R."/>
            <person name="Clum A."/>
            <person name="Nolan M."/>
            <person name="Lipzen A."/>
            <person name="Salamov A."/>
            <person name="Henrissat B."/>
            <person name="Wiebenga A."/>
            <person name="De Vries R.P."/>
            <person name="Grigoriev I.V."/>
            <person name="Mortensen U.H."/>
            <person name="Andersen M.R."/>
            <person name="Baker S.E."/>
        </authorList>
    </citation>
    <scope>NUCLEOTIDE SEQUENCE [LARGE SCALE GENOMIC DNA]</scope>
    <source>
        <strain evidence="2">CBS 115656</strain>
    </source>
</reference>
<organism evidence="2 3">
    <name type="scientific">Aspergillus neoniger (strain CBS 115656)</name>
    <dbReference type="NCBI Taxonomy" id="1448310"/>
    <lineage>
        <taxon>Eukaryota</taxon>
        <taxon>Fungi</taxon>
        <taxon>Dikarya</taxon>
        <taxon>Ascomycota</taxon>
        <taxon>Pezizomycotina</taxon>
        <taxon>Eurotiomycetes</taxon>
        <taxon>Eurotiomycetidae</taxon>
        <taxon>Eurotiales</taxon>
        <taxon>Aspergillaceae</taxon>
        <taxon>Aspergillus</taxon>
        <taxon>Aspergillus subgen. Circumdati</taxon>
    </lineage>
</organism>
<protein>
    <submittedName>
        <fullName evidence="2">Uncharacterized protein</fullName>
    </submittedName>
</protein>
<sequence>MAQDLLTKKLNDDPTRKNNPNRKDETTRKLIGVLLENPPKIKNPPQTDDTYHVPQLPEWISEPLESFGSQSTIVDFYCPKSSVEFQLKRRPMKELIYEGNKGPNGIMKDVQNDFNELAKFKERLDSELKKIDGNSSSKDPTKPLAPDPDSRTKTKSQDVKPTASVKQPNNKAPGKTDQPLSKEGNTKSKAGEEEKQSPQDFRWIHVPAT</sequence>
<gene>
    <name evidence="2" type="ORF">BO87DRAFT_177952</name>
</gene>
<dbReference type="OrthoDB" id="341259at2759"/>
<feature type="region of interest" description="Disordered" evidence="1">
    <location>
        <begin position="127"/>
        <end position="209"/>
    </location>
</feature>
<evidence type="ECO:0000313" key="2">
    <source>
        <dbReference type="EMBL" id="PYH29626.1"/>
    </source>
</evidence>
<dbReference type="GeneID" id="37120843"/>
<keyword evidence="3" id="KW-1185">Reference proteome</keyword>
<dbReference type="AlphaFoldDB" id="A0A318Y5T9"/>
<feature type="compositionally biased region" description="Basic and acidic residues" evidence="1">
    <location>
        <begin position="184"/>
        <end position="197"/>
    </location>
</feature>